<evidence type="ECO:0000313" key="2">
    <source>
        <dbReference type="EMBL" id="EPQ26543.1"/>
    </source>
</evidence>
<gene>
    <name evidence="2" type="ORF">PFL1_05865</name>
</gene>
<dbReference type="EMBL" id="KE361644">
    <property type="protein sequence ID" value="EPQ26543.1"/>
    <property type="molecule type" value="Genomic_DNA"/>
</dbReference>
<dbReference type="RefSeq" id="XP_007881592.1">
    <property type="nucleotide sequence ID" value="XM_007883401.1"/>
</dbReference>
<dbReference type="HOGENOM" id="CLU_1836007_0_0_1"/>
<dbReference type="GeneID" id="19319948"/>
<reference evidence="2 3" key="1">
    <citation type="journal article" date="2013" name="Plant Cell">
        <title>The transition from a phytopathogenic smut ancestor to an anamorphic biocontrol agent deciphered by comparative whole-genome analysis.</title>
        <authorList>
            <person name="Lefebvre F."/>
            <person name="Joly D.L."/>
            <person name="Labbe C."/>
            <person name="Teichmann B."/>
            <person name="Linning R."/>
            <person name="Belzile F."/>
            <person name="Bakkeren G."/>
            <person name="Belanger R.R."/>
        </authorList>
    </citation>
    <scope>NUCLEOTIDE SEQUENCE [LARGE SCALE GENOMIC DNA]</scope>
    <source>
        <strain evidence="2 3">PF-1</strain>
    </source>
</reference>
<dbReference type="KEGG" id="pfp:PFL1_05865"/>
<sequence>MADSNPSQPLASSSAQDHEMASIDQAAAAATDAPSTSRSHPADNLSPEEDLHDQEQDERPSIVEDESAEHSGEPSAAIEQAAAAGGPSRRRATARGFEASEGFAFVEQPERRGEDRLLDERVRDKYIREIGDLYDERRAS</sequence>
<feature type="compositionally biased region" description="Polar residues" evidence="1">
    <location>
        <begin position="1"/>
        <end position="15"/>
    </location>
</feature>
<evidence type="ECO:0000256" key="1">
    <source>
        <dbReference type="SAM" id="MobiDB-lite"/>
    </source>
</evidence>
<organism evidence="2 3">
    <name type="scientific">Pseudozyma flocculosa PF-1</name>
    <dbReference type="NCBI Taxonomy" id="1277687"/>
    <lineage>
        <taxon>Eukaryota</taxon>
        <taxon>Fungi</taxon>
        <taxon>Dikarya</taxon>
        <taxon>Basidiomycota</taxon>
        <taxon>Ustilaginomycotina</taxon>
        <taxon>Ustilaginomycetes</taxon>
        <taxon>Ustilaginales</taxon>
        <taxon>Ustilaginaceae</taxon>
        <taxon>Pseudozyma</taxon>
    </lineage>
</organism>
<feature type="compositionally biased region" description="Basic and acidic residues" evidence="1">
    <location>
        <begin position="53"/>
        <end position="72"/>
    </location>
</feature>
<proteinExistence type="predicted"/>
<protein>
    <submittedName>
        <fullName evidence="2">Uncharacterized protein</fullName>
    </submittedName>
</protein>
<feature type="region of interest" description="Disordered" evidence="1">
    <location>
        <begin position="1"/>
        <end position="97"/>
    </location>
</feature>
<dbReference type="AlphaFoldDB" id="A0A061H2D1"/>
<name>A0A061H2D1_9BASI</name>
<evidence type="ECO:0000313" key="3">
    <source>
        <dbReference type="Proteomes" id="UP000053664"/>
    </source>
</evidence>
<dbReference type="Proteomes" id="UP000053664">
    <property type="component" value="Unassembled WGS sequence"/>
</dbReference>
<feature type="compositionally biased region" description="Low complexity" evidence="1">
    <location>
        <begin position="76"/>
        <end position="87"/>
    </location>
</feature>
<feature type="compositionally biased region" description="Low complexity" evidence="1">
    <location>
        <begin position="22"/>
        <end position="39"/>
    </location>
</feature>
<accession>A0A061H2D1</accession>